<dbReference type="AlphaFoldDB" id="A5C8F6"/>
<feature type="region of interest" description="Disordered" evidence="1">
    <location>
        <begin position="196"/>
        <end position="224"/>
    </location>
</feature>
<evidence type="ECO:0000256" key="1">
    <source>
        <dbReference type="SAM" id="MobiDB-lite"/>
    </source>
</evidence>
<gene>
    <name evidence="2" type="ORF">VITISV_007324</name>
</gene>
<accession>A5C8F6</accession>
<proteinExistence type="predicted"/>
<organism evidence="2">
    <name type="scientific">Vitis vinifera</name>
    <name type="common">Grape</name>
    <dbReference type="NCBI Taxonomy" id="29760"/>
    <lineage>
        <taxon>Eukaryota</taxon>
        <taxon>Viridiplantae</taxon>
        <taxon>Streptophyta</taxon>
        <taxon>Embryophyta</taxon>
        <taxon>Tracheophyta</taxon>
        <taxon>Spermatophyta</taxon>
        <taxon>Magnoliopsida</taxon>
        <taxon>eudicotyledons</taxon>
        <taxon>Gunneridae</taxon>
        <taxon>Pentapetalae</taxon>
        <taxon>rosids</taxon>
        <taxon>Vitales</taxon>
        <taxon>Vitaceae</taxon>
        <taxon>Viteae</taxon>
        <taxon>Vitis</taxon>
    </lineage>
</organism>
<evidence type="ECO:0000313" key="2">
    <source>
        <dbReference type="EMBL" id="CAN70989.1"/>
    </source>
</evidence>
<sequence>MGIGRQSHQVERQFRKLRNHKVQAMKSAFSCEIDTFSLRNFHRPCKQALRMFPQRMSGYAFCLLELRKLGKVSNAKIGSFVVSAFNEKKILEYLGFSIEPRLEHHHLCRERFTLEKWNQLAGYSTSSEVSPMVAPPVPTPKAISAAPPTTPSVPPVAPTTFEPSITISASEFCALPNPPASSTPIAPVEDTTLAEVRIPTPQDEPPTVTTTPKEASSPPEAPIT</sequence>
<dbReference type="EMBL" id="AM485928">
    <property type="protein sequence ID" value="CAN70989.1"/>
    <property type="molecule type" value="Genomic_DNA"/>
</dbReference>
<protein>
    <submittedName>
        <fullName evidence="2">Uncharacterized protein</fullName>
    </submittedName>
</protein>
<name>A5C8F6_VITVI</name>
<reference evidence="2" key="1">
    <citation type="journal article" date="2007" name="PLoS ONE">
        <title>The first genome sequence of an elite grapevine cultivar (Pinot noir Vitis vinifera L.): coping with a highly heterozygous genome.</title>
        <authorList>
            <person name="Velasco R."/>
            <person name="Zharkikh A."/>
            <person name="Troggio M."/>
            <person name="Cartwright D.A."/>
            <person name="Cestaro A."/>
            <person name="Pruss D."/>
            <person name="Pindo M."/>
            <person name="FitzGerald L.M."/>
            <person name="Vezzulli S."/>
            <person name="Reid J."/>
            <person name="Malacarne G."/>
            <person name="Iliev D."/>
            <person name="Coppola G."/>
            <person name="Wardell B."/>
            <person name="Micheletti D."/>
            <person name="Macalma T."/>
            <person name="Facci M."/>
            <person name="Mitchell J.T."/>
            <person name="Perazzolli M."/>
            <person name="Eldredge G."/>
            <person name="Gatto P."/>
            <person name="Oyzerski R."/>
            <person name="Moretto M."/>
            <person name="Gutin N."/>
            <person name="Stefanini M."/>
            <person name="Chen Y."/>
            <person name="Segala C."/>
            <person name="Davenport C."/>
            <person name="Dematte L."/>
            <person name="Mraz A."/>
            <person name="Battilana J."/>
            <person name="Stormo K."/>
            <person name="Costa F."/>
            <person name="Tao Q."/>
            <person name="Si-Ammour A."/>
            <person name="Harkins T."/>
            <person name="Lackey A."/>
            <person name="Perbost C."/>
            <person name="Taillon B."/>
            <person name="Stella A."/>
            <person name="Solovyev V."/>
            <person name="Fawcett J.A."/>
            <person name="Sterck L."/>
            <person name="Vandepoele K."/>
            <person name="Grando S.M."/>
            <person name="Toppo S."/>
            <person name="Moser C."/>
            <person name="Lanchbury J."/>
            <person name="Bogden R."/>
            <person name="Skolnick M."/>
            <person name="Sgaramella V."/>
            <person name="Bhatnagar S.K."/>
            <person name="Fontana P."/>
            <person name="Gutin A."/>
            <person name="Van de Peer Y."/>
            <person name="Salamini F."/>
            <person name="Viola R."/>
        </authorList>
    </citation>
    <scope>NUCLEOTIDE SEQUENCE</scope>
</reference>